<protein>
    <submittedName>
        <fullName evidence="1">Uncharacterized protein</fullName>
    </submittedName>
</protein>
<proteinExistence type="predicted"/>
<evidence type="ECO:0000313" key="1">
    <source>
        <dbReference type="EMBL" id="PZW41821.1"/>
    </source>
</evidence>
<name>A0A2W7I4L3_9PROT</name>
<accession>A0A2W7I4L3</accession>
<evidence type="ECO:0000313" key="2">
    <source>
        <dbReference type="Proteomes" id="UP000249688"/>
    </source>
</evidence>
<dbReference type="EMBL" id="QKYU01000020">
    <property type="protein sequence ID" value="PZW41821.1"/>
    <property type="molecule type" value="Genomic_DNA"/>
</dbReference>
<organism evidence="1 2">
    <name type="scientific">Humitalea rosea</name>
    <dbReference type="NCBI Taxonomy" id="990373"/>
    <lineage>
        <taxon>Bacteria</taxon>
        <taxon>Pseudomonadati</taxon>
        <taxon>Pseudomonadota</taxon>
        <taxon>Alphaproteobacteria</taxon>
        <taxon>Acetobacterales</taxon>
        <taxon>Roseomonadaceae</taxon>
        <taxon>Humitalea</taxon>
    </lineage>
</organism>
<dbReference type="Proteomes" id="UP000249688">
    <property type="component" value="Unassembled WGS sequence"/>
</dbReference>
<reference evidence="1 2" key="1">
    <citation type="submission" date="2018-06" db="EMBL/GenBank/DDBJ databases">
        <title>Genomic Encyclopedia of Archaeal and Bacterial Type Strains, Phase II (KMG-II): from individual species to whole genera.</title>
        <authorList>
            <person name="Goeker M."/>
        </authorList>
    </citation>
    <scope>NUCLEOTIDE SEQUENCE [LARGE SCALE GENOMIC DNA]</scope>
    <source>
        <strain evidence="1 2">DSM 24525</strain>
    </source>
</reference>
<keyword evidence="2" id="KW-1185">Reference proteome</keyword>
<gene>
    <name evidence="1" type="ORF">C8P66_12011</name>
</gene>
<comment type="caution">
    <text evidence="1">The sequence shown here is derived from an EMBL/GenBank/DDBJ whole genome shotgun (WGS) entry which is preliminary data.</text>
</comment>
<sequence>MGGYYQDWQPVAWQIASELRKAVAAVVEDNGQRAINTLFKDRKAVGQILCVAFCPIVAKHPVSGKAVVMPLKVATLVDLYTGTRMSADFLTEIALANHAMQTVLA</sequence>
<dbReference type="AlphaFoldDB" id="A0A2W7I4L3"/>